<proteinExistence type="predicted"/>
<evidence type="ECO:0008006" key="2">
    <source>
        <dbReference type="Google" id="ProtNLM"/>
    </source>
</evidence>
<dbReference type="Pfam" id="PF01795">
    <property type="entry name" value="Methyltransf_5"/>
    <property type="match status" value="1"/>
</dbReference>
<protein>
    <recommendedName>
        <fullName evidence="2">16S rRNA (Cytosine(1402)-N(4))-methyltransferase</fullName>
    </recommendedName>
</protein>
<dbReference type="PANTHER" id="PTHR11265">
    <property type="entry name" value="S-ADENOSYL-METHYLTRANSFERASE MRAW"/>
    <property type="match status" value="1"/>
</dbReference>
<dbReference type="GO" id="GO:0071424">
    <property type="term" value="F:rRNA (cytosine-N4-)-methyltransferase activity"/>
    <property type="evidence" value="ECO:0007669"/>
    <property type="project" value="TreeGrafter"/>
</dbReference>
<organism evidence="1">
    <name type="scientific">marine metagenome</name>
    <dbReference type="NCBI Taxonomy" id="408172"/>
    <lineage>
        <taxon>unclassified sequences</taxon>
        <taxon>metagenomes</taxon>
        <taxon>ecological metagenomes</taxon>
    </lineage>
</organism>
<name>A0A383C9T8_9ZZZZ</name>
<dbReference type="EMBL" id="UINC01207047">
    <property type="protein sequence ID" value="SVE28972.1"/>
    <property type="molecule type" value="Genomic_DNA"/>
</dbReference>
<dbReference type="GO" id="GO:0005737">
    <property type="term" value="C:cytoplasm"/>
    <property type="evidence" value="ECO:0007669"/>
    <property type="project" value="TreeGrafter"/>
</dbReference>
<reference evidence="1" key="1">
    <citation type="submission" date="2018-05" db="EMBL/GenBank/DDBJ databases">
        <authorList>
            <person name="Lanie J.A."/>
            <person name="Ng W.-L."/>
            <person name="Kazmierczak K.M."/>
            <person name="Andrzejewski T.M."/>
            <person name="Davidsen T.M."/>
            <person name="Wayne K.J."/>
            <person name="Tettelin H."/>
            <person name="Glass J.I."/>
            <person name="Rusch D."/>
            <person name="Podicherti R."/>
            <person name="Tsui H.-C.T."/>
            <person name="Winkler M.E."/>
        </authorList>
    </citation>
    <scope>NUCLEOTIDE SEQUENCE</scope>
</reference>
<dbReference type="SUPFAM" id="SSF53335">
    <property type="entry name" value="S-adenosyl-L-methionine-dependent methyltransferases"/>
    <property type="match status" value="1"/>
</dbReference>
<dbReference type="InterPro" id="IPR029063">
    <property type="entry name" value="SAM-dependent_MTases_sf"/>
</dbReference>
<dbReference type="GO" id="GO:0070475">
    <property type="term" value="P:rRNA base methylation"/>
    <property type="evidence" value="ECO:0007669"/>
    <property type="project" value="TreeGrafter"/>
</dbReference>
<accession>A0A383C9T8</accession>
<dbReference type="PANTHER" id="PTHR11265:SF0">
    <property type="entry name" value="12S RRNA N4-METHYLCYTIDINE METHYLTRANSFERASE"/>
    <property type="match status" value="1"/>
</dbReference>
<dbReference type="InterPro" id="IPR002903">
    <property type="entry name" value="RsmH"/>
</dbReference>
<feature type="non-terminal residue" evidence="1">
    <location>
        <position position="122"/>
    </location>
</feature>
<dbReference type="Gene3D" id="3.40.50.150">
    <property type="entry name" value="Vaccinia Virus protein VP39"/>
    <property type="match status" value="1"/>
</dbReference>
<evidence type="ECO:0000313" key="1">
    <source>
        <dbReference type="EMBL" id="SVE28972.1"/>
    </source>
</evidence>
<dbReference type="AlphaFoldDB" id="A0A383C9T8"/>
<gene>
    <name evidence="1" type="ORF">METZ01_LOCUS481826</name>
</gene>
<sequence>MEHVPVLLTEAVEALVQDADGTYVDCTFGRGGHSARIIEQLSSKGRLMVLDKDPDAIAIAHQLYADDSRVSVVHGAFAELGSLLAVSGFGQVDGILMDLGVSSAQLDSARRGFSFQKDGPLD</sequence>